<feature type="compositionally biased region" description="Low complexity" evidence="1">
    <location>
        <begin position="105"/>
        <end position="121"/>
    </location>
</feature>
<reference evidence="3" key="1">
    <citation type="submission" date="2025-08" db="UniProtKB">
        <authorList>
            <consortium name="RefSeq"/>
        </authorList>
    </citation>
    <scope>IDENTIFICATION</scope>
    <source>
        <tissue evidence="3">Blood</tissue>
    </source>
</reference>
<protein>
    <submittedName>
        <fullName evidence="3">Proline-rich protein 36-like</fullName>
    </submittedName>
</protein>
<organism evidence="2 3">
    <name type="scientific">Enhydra lutris kenyoni</name>
    <name type="common">northern sea otter</name>
    <dbReference type="NCBI Taxonomy" id="391180"/>
    <lineage>
        <taxon>Eukaryota</taxon>
        <taxon>Metazoa</taxon>
        <taxon>Chordata</taxon>
        <taxon>Craniata</taxon>
        <taxon>Vertebrata</taxon>
        <taxon>Euteleostomi</taxon>
        <taxon>Mammalia</taxon>
        <taxon>Eutheria</taxon>
        <taxon>Laurasiatheria</taxon>
        <taxon>Carnivora</taxon>
        <taxon>Caniformia</taxon>
        <taxon>Musteloidea</taxon>
        <taxon>Mustelidae</taxon>
        <taxon>Lutrinae</taxon>
        <taxon>Enhydra</taxon>
    </lineage>
</organism>
<feature type="compositionally biased region" description="Low complexity" evidence="1">
    <location>
        <begin position="30"/>
        <end position="49"/>
    </location>
</feature>
<dbReference type="Proteomes" id="UP000248482">
    <property type="component" value="Unplaced"/>
</dbReference>
<dbReference type="AlphaFoldDB" id="A0A2Y9JLD1"/>
<dbReference type="KEGG" id="elk:111148252"/>
<sequence>MISNPRAGRRFGEKLLLAASRGQAAAYLPAISSSPAASPSRASTATRPTQRGPARASERLGGRGRASRAVCALPTSQEVPGNIPSGPPLSASRQPPPPPPPPPLRVARSPGAAAPSPPRSLGRAAVASCCCCSSFWPTVA</sequence>
<dbReference type="GeneID" id="111148252"/>
<evidence type="ECO:0000256" key="1">
    <source>
        <dbReference type="SAM" id="MobiDB-lite"/>
    </source>
</evidence>
<evidence type="ECO:0000313" key="3">
    <source>
        <dbReference type="RefSeq" id="XP_022360414.1"/>
    </source>
</evidence>
<keyword evidence="2" id="KW-1185">Reference proteome</keyword>
<gene>
    <name evidence="3" type="primary">LOC111148252</name>
</gene>
<feature type="compositionally biased region" description="Pro residues" evidence="1">
    <location>
        <begin position="94"/>
        <end position="104"/>
    </location>
</feature>
<proteinExistence type="predicted"/>
<dbReference type="RefSeq" id="XP_022360414.1">
    <property type="nucleotide sequence ID" value="XM_022504706.1"/>
</dbReference>
<name>A0A2Y9JLD1_ENHLU</name>
<accession>A0A2Y9JLD1</accession>
<feature type="region of interest" description="Disordered" evidence="1">
    <location>
        <begin position="30"/>
        <end position="121"/>
    </location>
</feature>
<evidence type="ECO:0000313" key="2">
    <source>
        <dbReference type="Proteomes" id="UP000248482"/>
    </source>
</evidence>